<dbReference type="PANTHER" id="PTHR14413">
    <property type="entry name" value="RIBOSOMAL PROTEIN L17"/>
    <property type="match status" value="1"/>
</dbReference>
<accession>A0A7K1KJC2</accession>
<feature type="compositionally biased region" description="Low complexity" evidence="6">
    <location>
        <begin position="160"/>
        <end position="170"/>
    </location>
</feature>
<evidence type="ECO:0000256" key="5">
    <source>
        <dbReference type="RuleBase" id="RU000660"/>
    </source>
</evidence>
<comment type="similarity">
    <text evidence="1 4 5">Belongs to the bacterial ribosomal protein bL17 family.</text>
</comment>
<dbReference type="GO" id="GO:0022625">
    <property type="term" value="C:cytosolic large ribosomal subunit"/>
    <property type="evidence" value="ECO:0007669"/>
    <property type="project" value="TreeGrafter"/>
</dbReference>
<reference evidence="7 8" key="1">
    <citation type="submission" date="2019-11" db="EMBL/GenBank/DDBJ databases">
        <title>Pseudodesulfovibrio alkaliphilus, sp. nov., an alkaliphilic sulfate-reducing bacteria from mud volcano of Taman peninsula, Russia.</title>
        <authorList>
            <person name="Frolova A."/>
            <person name="Merkel A.Y."/>
            <person name="Slobodkin A.I."/>
        </authorList>
    </citation>
    <scope>NUCLEOTIDE SEQUENCE [LARGE SCALE GENOMIC DNA]</scope>
    <source>
        <strain evidence="7 8">F-1</strain>
    </source>
</reference>
<evidence type="ECO:0000256" key="2">
    <source>
        <dbReference type="ARBA" id="ARBA00022980"/>
    </source>
</evidence>
<dbReference type="Proteomes" id="UP000461162">
    <property type="component" value="Unassembled WGS sequence"/>
</dbReference>
<evidence type="ECO:0000256" key="6">
    <source>
        <dbReference type="SAM" id="MobiDB-lite"/>
    </source>
</evidence>
<dbReference type="SUPFAM" id="SSF64263">
    <property type="entry name" value="Prokaryotic ribosomal protein L17"/>
    <property type="match status" value="1"/>
</dbReference>
<sequence>MRHRKSGRKLNRSNSHRTAMFKNMARALLTYEQIRTTDVKAKELRRVVDKLITLALRNDLHSRRQAYKVLGNHQLVQRLFDEIGPRFAGGQGGYTRIIKLSQPRTGDCAPMVIIELTKKAADAPAPEKAEEKTEDTSVKKAPAKKATPKAETPAKESAAEEPAAEAAAPAEEPDPKKEA</sequence>
<feature type="region of interest" description="Disordered" evidence="6">
    <location>
        <begin position="119"/>
        <end position="179"/>
    </location>
</feature>
<dbReference type="FunFam" id="3.90.1030.10:FF:000001">
    <property type="entry name" value="50S ribosomal protein L17"/>
    <property type="match status" value="1"/>
</dbReference>
<comment type="subunit">
    <text evidence="4">Part of the 50S ribosomal subunit. Contacts protein L32.</text>
</comment>
<evidence type="ECO:0000313" key="8">
    <source>
        <dbReference type="Proteomes" id="UP000461162"/>
    </source>
</evidence>
<dbReference type="GO" id="GO:0006412">
    <property type="term" value="P:translation"/>
    <property type="evidence" value="ECO:0007669"/>
    <property type="project" value="UniProtKB-UniRule"/>
</dbReference>
<dbReference type="Gene3D" id="3.90.1030.10">
    <property type="entry name" value="Ribosomal protein L17"/>
    <property type="match status" value="1"/>
</dbReference>
<evidence type="ECO:0000256" key="4">
    <source>
        <dbReference type="HAMAP-Rule" id="MF_01368"/>
    </source>
</evidence>
<protein>
    <recommendedName>
        <fullName evidence="4">Large ribosomal subunit protein bL17</fullName>
    </recommendedName>
</protein>
<evidence type="ECO:0000256" key="1">
    <source>
        <dbReference type="ARBA" id="ARBA00008777"/>
    </source>
</evidence>
<proteinExistence type="inferred from homology"/>
<dbReference type="HAMAP" id="MF_01368">
    <property type="entry name" value="Ribosomal_bL17"/>
    <property type="match status" value="1"/>
</dbReference>
<keyword evidence="8" id="KW-1185">Reference proteome</keyword>
<gene>
    <name evidence="4 7" type="primary">rplQ</name>
    <name evidence="7" type="ORF">GKC30_00750</name>
</gene>
<feature type="compositionally biased region" description="Basic and acidic residues" evidence="6">
    <location>
        <begin position="119"/>
        <end position="138"/>
    </location>
</feature>
<comment type="caution">
    <text evidence="7">The sequence shown here is derived from an EMBL/GenBank/DDBJ whole genome shotgun (WGS) entry which is preliminary data.</text>
</comment>
<dbReference type="NCBIfam" id="TIGR00059">
    <property type="entry name" value="L17"/>
    <property type="match status" value="1"/>
</dbReference>
<evidence type="ECO:0000313" key="7">
    <source>
        <dbReference type="EMBL" id="MUM76159.1"/>
    </source>
</evidence>
<dbReference type="PANTHER" id="PTHR14413:SF16">
    <property type="entry name" value="LARGE RIBOSOMAL SUBUNIT PROTEIN BL17M"/>
    <property type="match status" value="1"/>
</dbReference>
<keyword evidence="2 4" id="KW-0689">Ribosomal protein</keyword>
<evidence type="ECO:0000256" key="3">
    <source>
        <dbReference type="ARBA" id="ARBA00023274"/>
    </source>
</evidence>
<dbReference type="EMBL" id="WODC01000001">
    <property type="protein sequence ID" value="MUM76159.1"/>
    <property type="molecule type" value="Genomic_DNA"/>
</dbReference>
<dbReference type="InterPro" id="IPR000456">
    <property type="entry name" value="Ribosomal_bL17"/>
</dbReference>
<dbReference type="Pfam" id="PF01196">
    <property type="entry name" value="Ribosomal_L17"/>
    <property type="match status" value="1"/>
</dbReference>
<dbReference type="InterPro" id="IPR036373">
    <property type="entry name" value="Ribosomal_bL17_sf"/>
</dbReference>
<name>A0A7K1KJC2_9BACT</name>
<dbReference type="AlphaFoldDB" id="A0A7K1KJC2"/>
<keyword evidence="3 4" id="KW-0687">Ribonucleoprotein</keyword>
<organism evidence="7 8">
    <name type="scientific">Pseudodesulfovibrio alkaliphilus</name>
    <dbReference type="NCBI Taxonomy" id="2661613"/>
    <lineage>
        <taxon>Bacteria</taxon>
        <taxon>Pseudomonadati</taxon>
        <taxon>Thermodesulfobacteriota</taxon>
        <taxon>Desulfovibrionia</taxon>
        <taxon>Desulfovibrionales</taxon>
        <taxon>Desulfovibrionaceae</taxon>
    </lineage>
</organism>
<dbReference type="GO" id="GO:0003735">
    <property type="term" value="F:structural constituent of ribosome"/>
    <property type="evidence" value="ECO:0007669"/>
    <property type="project" value="InterPro"/>
</dbReference>